<name>A0A7J8SYM0_GOSDV</name>
<organism evidence="9 10">
    <name type="scientific">Gossypium davidsonii</name>
    <name type="common">Davidson's cotton</name>
    <name type="synonym">Gossypium klotzschianum subsp. davidsonii</name>
    <dbReference type="NCBI Taxonomy" id="34287"/>
    <lineage>
        <taxon>Eukaryota</taxon>
        <taxon>Viridiplantae</taxon>
        <taxon>Streptophyta</taxon>
        <taxon>Embryophyta</taxon>
        <taxon>Tracheophyta</taxon>
        <taxon>Spermatophyta</taxon>
        <taxon>Magnoliopsida</taxon>
        <taxon>eudicotyledons</taxon>
        <taxon>Gunneridae</taxon>
        <taxon>Pentapetalae</taxon>
        <taxon>rosids</taxon>
        <taxon>malvids</taxon>
        <taxon>Malvales</taxon>
        <taxon>Malvaceae</taxon>
        <taxon>Malvoideae</taxon>
        <taxon>Gossypium</taxon>
    </lineage>
</organism>
<keyword evidence="10" id="KW-1185">Reference proteome</keyword>
<keyword evidence="2 7" id="KW-0812">Transmembrane</keyword>
<evidence type="ECO:0000313" key="10">
    <source>
        <dbReference type="Proteomes" id="UP000593561"/>
    </source>
</evidence>
<dbReference type="PANTHER" id="PTHR24186:SF36">
    <property type="entry name" value="SERINE_THREONINE-PROTEIN PHOSPHATASE 6 REGULATORY ANKYRIN REPEAT SUBUNIT A-LIKE"/>
    <property type="match status" value="1"/>
</dbReference>
<dbReference type="AlphaFoldDB" id="A0A7J8SYM0"/>
<dbReference type="EMBL" id="JABFAC010000012">
    <property type="protein sequence ID" value="MBA0631227.1"/>
    <property type="molecule type" value="Genomic_DNA"/>
</dbReference>
<dbReference type="GO" id="GO:0005886">
    <property type="term" value="C:plasma membrane"/>
    <property type="evidence" value="ECO:0007669"/>
    <property type="project" value="TreeGrafter"/>
</dbReference>
<dbReference type="InterPro" id="IPR026961">
    <property type="entry name" value="PGG_dom"/>
</dbReference>
<gene>
    <name evidence="9" type="ORF">Godav_003241</name>
</gene>
<protein>
    <recommendedName>
        <fullName evidence="8">PGG domain-containing protein</fullName>
    </recommendedName>
</protein>
<evidence type="ECO:0000256" key="5">
    <source>
        <dbReference type="ARBA" id="ARBA00023043"/>
    </source>
</evidence>
<evidence type="ECO:0000256" key="3">
    <source>
        <dbReference type="ARBA" id="ARBA00022737"/>
    </source>
</evidence>
<evidence type="ECO:0000256" key="6">
    <source>
        <dbReference type="ARBA" id="ARBA00023136"/>
    </source>
</evidence>
<reference evidence="9 10" key="1">
    <citation type="journal article" date="2019" name="Genome Biol. Evol.">
        <title>Insights into the evolution of the New World diploid cottons (Gossypium, subgenus Houzingenia) based on genome sequencing.</title>
        <authorList>
            <person name="Grover C.E."/>
            <person name="Arick M.A. 2nd"/>
            <person name="Thrash A."/>
            <person name="Conover J.L."/>
            <person name="Sanders W.S."/>
            <person name="Peterson D.G."/>
            <person name="Frelichowski J.E."/>
            <person name="Scheffler J.A."/>
            <person name="Scheffler B.E."/>
            <person name="Wendel J.F."/>
        </authorList>
    </citation>
    <scope>NUCLEOTIDE SEQUENCE [LARGE SCALE GENOMIC DNA]</scope>
    <source>
        <strain evidence="9">27</strain>
        <tissue evidence="9">Leaf</tissue>
    </source>
</reference>
<evidence type="ECO:0000256" key="1">
    <source>
        <dbReference type="ARBA" id="ARBA00004141"/>
    </source>
</evidence>
<evidence type="ECO:0000256" key="4">
    <source>
        <dbReference type="ARBA" id="ARBA00022989"/>
    </source>
</evidence>
<dbReference type="Proteomes" id="UP000593561">
    <property type="component" value="Unassembled WGS sequence"/>
</dbReference>
<feature type="domain" description="PGG" evidence="8">
    <location>
        <begin position="62"/>
        <end position="103"/>
    </location>
</feature>
<feature type="transmembrane region" description="Helical" evidence="7">
    <location>
        <begin position="72"/>
        <end position="94"/>
    </location>
</feature>
<keyword evidence="5" id="KW-0040">ANK repeat</keyword>
<dbReference type="Pfam" id="PF13962">
    <property type="entry name" value="PGG"/>
    <property type="match status" value="1"/>
</dbReference>
<evidence type="ECO:0000259" key="8">
    <source>
        <dbReference type="Pfam" id="PF13962"/>
    </source>
</evidence>
<accession>A0A7J8SYM0</accession>
<sequence length="104" mass="11527">MELEDVFGMTPQEVYNALPSENHFGKHHHKQKQIKELLEEIENDQVAEEPVRHFGLRNISTESLEKTRDAHLVVAALIATVTFAAAITVPGGLISEKGLEQGTP</sequence>
<keyword evidence="3" id="KW-0677">Repeat</keyword>
<keyword evidence="6 7" id="KW-0472">Membrane</keyword>
<evidence type="ECO:0000313" key="9">
    <source>
        <dbReference type="EMBL" id="MBA0631227.1"/>
    </source>
</evidence>
<comment type="subcellular location">
    <subcellularLocation>
        <location evidence="1">Membrane</location>
        <topology evidence="1">Multi-pass membrane protein</topology>
    </subcellularLocation>
</comment>
<keyword evidence="4 7" id="KW-1133">Transmembrane helix</keyword>
<evidence type="ECO:0000256" key="2">
    <source>
        <dbReference type="ARBA" id="ARBA00022692"/>
    </source>
</evidence>
<proteinExistence type="predicted"/>
<comment type="caution">
    <text evidence="9">The sequence shown here is derived from an EMBL/GenBank/DDBJ whole genome shotgun (WGS) entry which is preliminary data.</text>
</comment>
<evidence type="ECO:0000256" key="7">
    <source>
        <dbReference type="SAM" id="Phobius"/>
    </source>
</evidence>
<dbReference type="PANTHER" id="PTHR24186">
    <property type="entry name" value="PROTEIN PHOSPHATASE 1 REGULATORY SUBUNIT"/>
    <property type="match status" value="1"/>
</dbReference>